<accession>Q1IQS2</accession>
<protein>
    <submittedName>
        <fullName evidence="4">Response regulator receiver protein</fullName>
    </submittedName>
</protein>
<dbReference type="Proteomes" id="UP000002432">
    <property type="component" value="Chromosome"/>
</dbReference>
<dbReference type="RefSeq" id="WP_011522580.1">
    <property type="nucleotide sequence ID" value="NC_008009.1"/>
</dbReference>
<dbReference type="Gene3D" id="3.40.50.2300">
    <property type="match status" value="1"/>
</dbReference>
<dbReference type="Pfam" id="PF00072">
    <property type="entry name" value="Response_reg"/>
    <property type="match status" value="1"/>
</dbReference>
<dbReference type="InterPro" id="IPR001789">
    <property type="entry name" value="Sig_transdc_resp-reg_receiver"/>
</dbReference>
<keyword evidence="5" id="KW-1185">Reference proteome</keyword>
<dbReference type="STRING" id="204669.Acid345_1777"/>
<gene>
    <name evidence="4" type="ordered locus">Acid345_1777</name>
</gene>
<evidence type="ECO:0000256" key="2">
    <source>
        <dbReference type="PROSITE-ProRule" id="PRU00169"/>
    </source>
</evidence>
<dbReference type="CDD" id="cd00156">
    <property type="entry name" value="REC"/>
    <property type="match status" value="1"/>
</dbReference>
<dbReference type="SMART" id="SM00448">
    <property type="entry name" value="REC"/>
    <property type="match status" value="1"/>
</dbReference>
<evidence type="ECO:0000313" key="4">
    <source>
        <dbReference type="EMBL" id="ABF40778.1"/>
    </source>
</evidence>
<proteinExistence type="predicted"/>
<feature type="domain" description="Response regulatory" evidence="3">
    <location>
        <begin position="4"/>
        <end position="121"/>
    </location>
</feature>
<dbReference type="GO" id="GO:0000160">
    <property type="term" value="P:phosphorelay signal transduction system"/>
    <property type="evidence" value="ECO:0007669"/>
    <property type="project" value="InterPro"/>
</dbReference>
<keyword evidence="1 2" id="KW-0597">Phosphoprotein</keyword>
<sequence length="129" mass="14158">MIAPLLVIEDEPAVMSFVRRALERGGYTVVGANSGMQALELLKGQQFQGIISDMRTPGNVDGGGVYHWIREHRPELANRIVFITGDIVNEETVAVLKETGAPCVEKPFRVQDLIATVENTIGKPQQETL</sequence>
<name>Q1IQS2_KORVE</name>
<evidence type="ECO:0000313" key="5">
    <source>
        <dbReference type="Proteomes" id="UP000002432"/>
    </source>
</evidence>
<dbReference type="PANTHER" id="PTHR44591">
    <property type="entry name" value="STRESS RESPONSE REGULATOR PROTEIN 1"/>
    <property type="match status" value="1"/>
</dbReference>
<dbReference type="InterPro" id="IPR011006">
    <property type="entry name" value="CheY-like_superfamily"/>
</dbReference>
<reference evidence="4 5" key="1">
    <citation type="journal article" date="2009" name="Appl. Environ. Microbiol.">
        <title>Three genomes from the phylum Acidobacteria provide insight into the lifestyles of these microorganisms in soils.</title>
        <authorList>
            <person name="Ward N.L."/>
            <person name="Challacombe J.F."/>
            <person name="Janssen P.H."/>
            <person name="Henrissat B."/>
            <person name="Coutinho P.M."/>
            <person name="Wu M."/>
            <person name="Xie G."/>
            <person name="Haft D.H."/>
            <person name="Sait M."/>
            <person name="Badger J."/>
            <person name="Barabote R.D."/>
            <person name="Bradley B."/>
            <person name="Brettin T.S."/>
            <person name="Brinkac L.M."/>
            <person name="Bruce D."/>
            <person name="Creasy T."/>
            <person name="Daugherty S.C."/>
            <person name="Davidsen T.M."/>
            <person name="DeBoy R.T."/>
            <person name="Detter J.C."/>
            <person name="Dodson R.J."/>
            <person name="Durkin A.S."/>
            <person name="Ganapathy A."/>
            <person name="Gwinn-Giglio M."/>
            <person name="Han C.S."/>
            <person name="Khouri H."/>
            <person name="Kiss H."/>
            <person name="Kothari S.P."/>
            <person name="Madupu R."/>
            <person name="Nelson K.E."/>
            <person name="Nelson W.C."/>
            <person name="Paulsen I."/>
            <person name="Penn K."/>
            <person name="Ren Q."/>
            <person name="Rosovitz M.J."/>
            <person name="Selengut J.D."/>
            <person name="Shrivastava S."/>
            <person name="Sullivan S.A."/>
            <person name="Tapia R."/>
            <person name="Thompson L.S."/>
            <person name="Watkins K.L."/>
            <person name="Yang Q."/>
            <person name="Yu C."/>
            <person name="Zafar N."/>
            <person name="Zhou L."/>
            <person name="Kuske C.R."/>
        </authorList>
    </citation>
    <scope>NUCLEOTIDE SEQUENCE [LARGE SCALE GENOMIC DNA]</scope>
    <source>
        <strain evidence="4 5">Ellin345</strain>
    </source>
</reference>
<organism evidence="4 5">
    <name type="scientific">Koribacter versatilis (strain Ellin345)</name>
    <dbReference type="NCBI Taxonomy" id="204669"/>
    <lineage>
        <taxon>Bacteria</taxon>
        <taxon>Pseudomonadati</taxon>
        <taxon>Acidobacteriota</taxon>
        <taxon>Terriglobia</taxon>
        <taxon>Terriglobales</taxon>
        <taxon>Candidatus Korobacteraceae</taxon>
        <taxon>Candidatus Korobacter</taxon>
    </lineage>
</organism>
<dbReference type="SUPFAM" id="SSF52172">
    <property type="entry name" value="CheY-like"/>
    <property type="match status" value="1"/>
</dbReference>
<dbReference type="KEGG" id="aba:Acid345_1777"/>
<dbReference type="AlphaFoldDB" id="Q1IQS2"/>
<dbReference type="EnsemblBacteria" id="ABF40778">
    <property type="protein sequence ID" value="ABF40778"/>
    <property type="gene ID" value="Acid345_1777"/>
</dbReference>
<dbReference type="eggNOG" id="COG0784">
    <property type="taxonomic scope" value="Bacteria"/>
</dbReference>
<dbReference type="InterPro" id="IPR050595">
    <property type="entry name" value="Bact_response_regulator"/>
</dbReference>
<dbReference type="OrthoDB" id="342399at2"/>
<evidence type="ECO:0000259" key="3">
    <source>
        <dbReference type="PROSITE" id="PS50110"/>
    </source>
</evidence>
<dbReference type="EMBL" id="CP000360">
    <property type="protein sequence ID" value="ABF40778.1"/>
    <property type="molecule type" value="Genomic_DNA"/>
</dbReference>
<evidence type="ECO:0000256" key="1">
    <source>
        <dbReference type="ARBA" id="ARBA00022553"/>
    </source>
</evidence>
<dbReference type="PANTHER" id="PTHR44591:SF3">
    <property type="entry name" value="RESPONSE REGULATORY DOMAIN-CONTAINING PROTEIN"/>
    <property type="match status" value="1"/>
</dbReference>
<dbReference type="PROSITE" id="PS50110">
    <property type="entry name" value="RESPONSE_REGULATORY"/>
    <property type="match status" value="1"/>
</dbReference>
<dbReference type="HOGENOM" id="CLU_000445_69_8_0"/>
<feature type="modified residue" description="4-aspartylphosphate" evidence="2">
    <location>
        <position position="53"/>
    </location>
</feature>